<keyword evidence="2" id="KW-1185">Reference proteome</keyword>
<sequence>MAPLPRSSLRPTALPQVFTAPQAARCRCTPGQHWHAVPPPARRPSHPALHAPLLCDVGPQDCERRFWCVGETQRSRAVAAPLLLAPRLAPNAE</sequence>
<dbReference type="Proteomes" id="UP001066276">
    <property type="component" value="Chromosome 8"/>
</dbReference>
<comment type="caution">
    <text evidence="1">The sequence shown here is derived from an EMBL/GenBank/DDBJ whole genome shotgun (WGS) entry which is preliminary data.</text>
</comment>
<evidence type="ECO:0000313" key="2">
    <source>
        <dbReference type="Proteomes" id="UP001066276"/>
    </source>
</evidence>
<organism evidence="1 2">
    <name type="scientific">Pleurodeles waltl</name>
    <name type="common">Iberian ribbed newt</name>
    <dbReference type="NCBI Taxonomy" id="8319"/>
    <lineage>
        <taxon>Eukaryota</taxon>
        <taxon>Metazoa</taxon>
        <taxon>Chordata</taxon>
        <taxon>Craniata</taxon>
        <taxon>Vertebrata</taxon>
        <taxon>Euteleostomi</taxon>
        <taxon>Amphibia</taxon>
        <taxon>Batrachia</taxon>
        <taxon>Caudata</taxon>
        <taxon>Salamandroidea</taxon>
        <taxon>Salamandridae</taxon>
        <taxon>Pleurodelinae</taxon>
        <taxon>Pleurodeles</taxon>
    </lineage>
</organism>
<reference evidence="1" key="1">
    <citation type="journal article" date="2022" name="bioRxiv">
        <title>Sequencing and chromosome-scale assembly of the giantPleurodeles waltlgenome.</title>
        <authorList>
            <person name="Brown T."/>
            <person name="Elewa A."/>
            <person name="Iarovenko S."/>
            <person name="Subramanian E."/>
            <person name="Araus A.J."/>
            <person name="Petzold A."/>
            <person name="Susuki M."/>
            <person name="Suzuki K.-i.T."/>
            <person name="Hayashi T."/>
            <person name="Toyoda A."/>
            <person name="Oliveira C."/>
            <person name="Osipova E."/>
            <person name="Leigh N.D."/>
            <person name="Simon A."/>
            <person name="Yun M.H."/>
        </authorList>
    </citation>
    <scope>NUCLEOTIDE SEQUENCE</scope>
    <source>
        <strain evidence="1">20211129_DDA</strain>
        <tissue evidence="1">Liver</tissue>
    </source>
</reference>
<dbReference type="EMBL" id="JANPWB010000012">
    <property type="protein sequence ID" value="KAJ1119713.1"/>
    <property type="molecule type" value="Genomic_DNA"/>
</dbReference>
<proteinExistence type="predicted"/>
<name>A0AAV7P248_PLEWA</name>
<accession>A0AAV7P248</accession>
<protein>
    <submittedName>
        <fullName evidence="1">Uncharacterized protein</fullName>
    </submittedName>
</protein>
<dbReference type="AlphaFoldDB" id="A0AAV7P248"/>
<gene>
    <name evidence="1" type="ORF">NDU88_007898</name>
</gene>
<evidence type="ECO:0000313" key="1">
    <source>
        <dbReference type="EMBL" id="KAJ1119713.1"/>
    </source>
</evidence>